<organism evidence="1 2">
    <name type="scientific">Papaver somniferum</name>
    <name type="common">Opium poppy</name>
    <dbReference type="NCBI Taxonomy" id="3469"/>
    <lineage>
        <taxon>Eukaryota</taxon>
        <taxon>Viridiplantae</taxon>
        <taxon>Streptophyta</taxon>
        <taxon>Embryophyta</taxon>
        <taxon>Tracheophyta</taxon>
        <taxon>Spermatophyta</taxon>
        <taxon>Magnoliopsida</taxon>
        <taxon>Ranunculales</taxon>
        <taxon>Papaveraceae</taxon>
        <taxon>Papaveroideae</taxon>
        <taxon>Papaver</taxon>
    </lineage>
</organism>
<dbReference type="SUPFAM" id="SSF48452">
    <property type="entry name" value="TPR-like"/>
    <property type="match status" value="1"/>
</dbReference>
<proteinExistence type="predicted"/>
<accession>A0A4Y7L734</accession>
<dbReference type="PANTHER" id="PTHR47459">
    <property type="entry name" value="KINESIN LIGHT CHAIN-RELATED"/>
    <property type="match status" value="1"/>
</dbReference>
<gene>
    <name evidence="1" type="ORF">C5167_042833</name>
</gene>
<name>A0A4Y7L734_PAPSO</name>
<dbReference type="PANTHER" id="PTHR47459:SF1">
    <property type="entry name" value="KINESIN LIGHT CHAIN-RELATED"/>
    <property type="match status" value="1"/>
</dbReference>
<dbReference type="Proteomes" id="UP000316621">
    <property type="component" value="Chromosome 10"/>
</dbReference>
<dbReference type="AlphaFoldDB" id="A0A4Y7L734"/>
<evidence type="ECO:0000313" key="2">
    <source>
        <dbReference type="Proteomes" id="UP000316621"/>
    </source>
</evidence>
<dbReference type="Gramene" id="RZC80258">
    <property type="protein sequence ID" value="RZC80258"/>
    <property type="gene ID" value="C5167_042833"/>
</dbReference>
<dbReference type="InterPro" id="IPR011990">
    <property type="entry name" value="TPR-like_helical_dom_sf"/>
</dbReference>
<protein>
    <recommendedName>
        <fullName evidence="3">MalT-like TPR region domain-containing protein</fullName>
    </recommendedName>
</protein>
<evidence type="ECO:0008006" key="3">
    <source>
        <dbReference type="Google" id="ProtNLM"/>
    </source>
</evidence>
<dbReference type="EMBL" id="CM010724">
    <property type="protein sequence ID" value="RZC80258.1"/>
    <property type="molecule type" value="Genomic_DNA"/>
</dbReference>
<reference evidence="1 2" key="1">
    <citation type="journal article" date="2018" name="Science">
        <title>The opium poppy genome and morphinan production.</title>
        <authorList>
            <person name="Guo L."/>
            <person name="Winzer T."/>
            <person name="Yang X."/>
            <person name="Li Y."/>
            <person name="Ning Z."/>
            <person name="He Z."/>
            <person name="Teodor R."/>
            <person name="Lu Y."/>
            <person name="Bowser T.A."/>
            <person name="Graham I.A."/>
            <person name="Ye K."/>
        </authorList>
    </citation>
    <scope>NUCLEOTIDE SEQUENCE [LARGE SCALE GENOMIC DNA]</scope>
    <source>
        <strain evidence="2">cv. HN1</strain>
        <tissue evidence="1">Leaves</tissue>
    </source>
</reference>
<dbReference type="STRING" id="3469.A0A4Y7L734"/>
<keyword evidence="2" id="KW-1185">Reference proteome</keyword>
<evidence type="ECO:0000313" key="1">
    <source>
        <dbReference type="EMBL" id="RZC80258.1"/>
    </source>
</evidence>
<sequence>MIALGKYDEAVSGLRGVVWQTGKDSKTRAFTLISMANALCSQEKYADSKSCLEISLGILYKIESEAPVEVAEAYTEISML</sequence>